<accession>A0A6J2KAS2</accession>
<feature type="transmembrane region" description="Helical" evidence="1">
    <location>
        <begin position="12"/>
        <end position="41"/>
    </location>
</feature>
<dbReference type="InterPro" id="IPR036259">
    <property type="entry name" value="MFS_trans_sf"/>
</dbReference>
<feature type="transmembrane region" description="Helical" evidence="1">
    <location>
        <begin position="168"/>
        <end position="190"/>
    </location>
</feature>
<keyword evidence="2" id="KW-1185">Reference proteome</keyword>
<feature type="transmembrane region" description="Helical" evidence="1">
    <location>
        <begin position="47"/>
        <end position="67"/>
    </location>
</feature>
<dbReference type="CDD" id="cd06174">
    <property type="entry name" value="MFS"/>
    <property type="match status" value="1"/>
</dbReference>
<evidence type="ECO:0000313" key="3">
    <source>
        <dbReference type="RefSeq" id="XP_028038027.1"/>
    </source>
</evidence>
<reference evidence="3" key="1">
    <citation type="submission" date="2025-08" db="UniProtKB">
        <authorList>
            <consortium name="RefSeq"/>
        </authorList>
    </citation>
    <scope>IDENTIFICATION</scope>
    <source>
        <tissue evidence="3">Silk gland</tissue>
    </source>
</reference>
<proteinExistence type="predicted"/>
<dbReference type="Proteomes" id="UP000504629">
    <property type="component" value="Unplaced"/>
</dbReference>
<dbReference type="GeneID" id="114248812"/>
<dbReference type="OrthoDB" id="410267at2759"/>
<feature type="transmembrane region" description="Helical" evidence="1">
    <location>
        <begin position="432"/>
        <end position="454"/>
    </location>
</feature>
<feature type="transmembrane region" description="Helical" evidence="1">
    <location>
        <begin position="556"/>
        <end position="579"/>
    </location>
</feature>
<feature type="transmembrane region" description="Helical" evidence="1">
    <location>
        <begin position="495"/>
        <end position="516"/>
    </location>
</feature>
<dbReference type="InterPro" id="IPR050327">
    <property type="entry name" value="Proton-linked_MCT"/>
</dbReference>
<dbReference type="SUPFAM" id="SSF103473">
    <property type="entry name" value="MFS general substrate transporter"/>
    <property type="match status" value="1"/>
</dbReference>
<dbReference type="KEGG" id="bman:114248812"/>
<dbReference type="AlphaFoldDB" id="A0A6J2KAS2"/>
<organism evidence="2 3">
    <name type="scientific">Bombyx mandarina</name>
    <name type="common">Wild silk moth</name>
    <name type="synonym">Wild silkworm</name>
    <dbReference type="NCBI Taxonomy" id="7092"/>
    <lineage>
        <taxon>Eukaryota</taxon>
        <taxon>Metazoa</taxon>
        <taxon>Ecdysozoa</taxon>
        <taxon>Arthropoda</taxon>
        <taxon>Hexapoda</taxon>
        <taxon>Insecta</taxon>
        <taxon>Pterygota</taxon>
        <taxon>Neoptera</taxon>
        <taxon>Endopterygota</taxon>
        <taxon>Lepidoptera</taxon>
        <taxon>Glossata</taxon>
        <taxon>Ditrysia</taxon>
        <taxon>Bombycoidea</taxon>
        <taxon>Bombycidae</taxon>
        <taxon>Bombycinae</taxon>
        <taxon>Bombyx</taxon>
    </lineage>
</organism>
<sequence>MEFERIEGTSWHWPLLLSVVFLNICLPSLVLSYGVFLVHLAELDVPLWQGFGATTIFIVTYGLSQCWCRDAADSWGGTIGYRVMAAIGLWTIVIGLLVCAFVSYQIQPIIYGILGGLGSSLISAQVDAVVFETYDSRLGLIRGTCFAGQAVGQALFPHLLTELIETYGYSFSFIVYSGILLQALPAILLLRVNDSVKKPLSFSRYSDLAKTYAIFSNEGLDNNYYTAEVQLHDLSKKCWKSPSDDNLHREVDLNNDEVGFENDNSTITPPPSPEEKRRNIFGVEILPEIPEESEDEDEEFYASDKDVNMNKKRLSNAIKRLSTLGDSLDDYINKQIRRDSRQSENSDINEYSEVEVTYDNISPVTDIQREKIFNSFSFRCHSAYASMRRRMWMPSYRVYRIKRRLLYFMYNLNDTFIKPLTRSLSCWKFYPSLLLAFTKLSLTGISFVLLPILGTQILPPISTTEINFFMSLHGFTWVCFLLSTPWLAQTPKRNYKYVAVLGLVTSTGACFLLAEAHNHDTFSIGCVVAGFGYGAITSCCETAIQDFVGARKWPKIHSTLETLSAVLFGVFSLGSSFLFSEEGGLQFALFILGVLLSVVTFVWLILALVSIYITKVRSARLGRRWLS</sequence>
<dbReference type="Gene3D" id="1.20.1250.20">
    <property type="entry name" value="MFS general substrate transporter like domains"/>
    <property type="match status" value="2"/>
</dbReference>
<dbReference type="RefSeq" id="XP_028038027.1">
    <property type="nucleotide sequence ID" value="XM_028182226.1"/>
</dbReference>
<name>A0A6J2KAS2_BOMMA</name>
<dbReference type="PANTHER" id="PTHR11360">
    <property type="entry name" value="MONOCARBOXYLATE TRANSPORTER"/>
    <property type="match status" value="1"/>
</dbReference>
<keyword evidence="1" id="KW-0472">Membrane</keyword>
<feature type="transmembrane region" description="Helical" evidence="1">
    <location>
        <begin position="585"/>
        <end position="614"/>
    </location>
</feature>
<gene>
    <name evidence="3" type="primary">LOC114248812</name>
</gene>
<feature type="transmembrane region" description="Helical" evidence="1">
    <location>
        <begin position="138"/>
        <end position="156"/>
    </location>
</feature>
<feature type="transmembrane region" description="Helical" evidence="1">
    <location>
        <begin position="522"/>
        <end position="544"/>
    </location>
</feature>
<keyword evidence="1" id="KW-0812">Transmembrane</keyword>
<keyword evidence="1" id="KW-1133">Transmembrane helix</keyword>
<evidence type="ECO:0000256" key="1">
    <source>
        <dbReference type="SAM" id="Phobius"/>
    </source>
</evidence>
<evidence type="ECO:0000313" key="2">
    <source>
        <dbReference type="Proteomes" id="UP000504629"/>
    </source>
</evidence>
<feature type="transmembrane region" description="Helical" evidence="1">
    <location>
        <begin position="109"/>
        <end position="131"/>
    </location>
</feature>
<feature type="transmembrane region" description="Helical" evidence="1">
    <location>
        <begin position="79"/>
        <end position="103"/>
    </location>
</feature>
<feature type="transmembrane region" description="Helical" evidence="1">
    <location>
        <begin position="466"/>
        <end position="488"/>
    </location>
</feature>
<protein>
    <submittedName>
        <fullName evidence="3">Uncharacterized protein LOC114248812</fullName>
    </submittedName>
</protein>